<keyword evidence="4" id="KW-1185">Reference proteome</keyword>
<dbReference type="Proteomes" id="UP000692954">
    <property type="component" value="Unassembled WGS sequence"/>
</dbReference>
<keyword evidence="2" id="KW-0732">Signal</keyword>
<evidence type="ECO:0000256" key="1">
    <source>
        <dbReference type="SAM" id="Phobius"/>
    </source>
</evidence>
<dbReference type="PANTHER" id="PTHR11319:SF35">
    <property type="entry name" value="OUTER MEMBRANE PROTEIN PMPC-RELATED"/>
    <property type="match status" value="1"/>
</dbReference>
<keyword evidence="1" id="KW-0472">Membrane</keyword>
<feature type="transmembrane region" description="Helical" evidence="1">
    <location>
        <begin position="2908"/>
        <end position="2929"/>
    </location>
</feature>
<dbReference type="InterPro" id="IPR006212">
    <property type="entry name" value="Furin_repeat"/>
</dbReference>
<dbReference type="OrthoDB" id="300476at2759"/>
<accession>A0A8S1QI88</accession>
<feature type="transmembrane region" description="Helical" evidence="1">
    <location>
        <begin position="2683"/>
        <end position="2704"/>
    </location>
</feature>
<evidence type="ECO:0000256" key="2">
    <source>
        <dbReference type="SAM" id="SignalP"/>
    </source>
</evidence>
<dbReference type="PANTHER" id="PTHR11319">
    <property type="entry name" value="G PROTEIN-COUPLED RECEPTOR-RELATED"/>
    <property type="match status" value="1"/>
</dbReference>
<dbReference type="SMART" id="SM00261">
    <property type="entry name" value="FU"/>
    <property type="match status" value="2"/>
</dbReference>
<organism evidence="3 4">
    <name type="scientific">Paramecium sonneborni</name>
    <dbReference type="NCBI Taxonomy" id="65129"/>
    <lineage>
        <taxon>Eukaryota</taxon>
        <taxon>Sar</taxon>
        <taxon>Alveolata</taxon>
        <taxon>Ciliophora</taxon>
        <taxon>Intramacronucleata</taxon>
        <taxon>Oligohymenophorea</taxon>
        <taxon>Peniculida</taxon>
        <taxon>Parameciidae</taxon>
        <taxon>Paramecium</taxon>
    </lineage>
</organism>
<comment type="caution">
    <text evidence="3">The sequence shown here is derived from an EMBL/GenBank/DDBJ whole genome shotgun (WGS) entry which is preliminary data.</text>
</comment>
<protein>
    <submittedName>
        <fullName evidence="3">Uncharacterized protein</fullName>
    </submittedName>
</protein>
<evidence type="ECO:0000313" key="4">
    <source>
        <dbReference type="Proteomes" id="UP000692954"/>
    </source>
</evidence>
<sequence>MLKTKFMMQSNLYITFQLLLILQLTISSFSNYEEAILSSSIEITEQTINFIDSDEKDTYGIGFWSMCIPLKIPKKNSDFEIPFNDALKEDGELLLLITDSDTNNNLVLVYKILDYINLQVEHMINYMNGDSYENFIYKFDGLNYEGQWIFHLIMIQPIKRIIMIEVSGQNKYSHNINTKLQQNLKIISGGRGYINDLNLNYFKGLLSKLIFLPNFLYEENSFENIMIDNTIPEKYETEQKVQIVKGFHIFNGQKTLQNVIDQYGTKYCLSGWVKYNFNNDDEGRFTFLRMTSFLNFEEKKKLGDELFSINVFYSQINPIQTQIIVHADAYSMPIQLSFQSQYDLTFQGIQNPKYQVVESTKIFENADDFRYLEGLQKWHYVQYEYGRSNIDERMLLQIQFYNQLGFLREQLGNDIFRGSFLNHRFNLFFGGDILNSKFLQIEVSDFQFQFNYIDDKQLQLNCHLTCYTCKGPFQNNCISCDDKLNRYLQTEISMCKCKQGYFDFGKAICTNQFYSSVQLEEIKIQNLNICPLGYFRLPIDDNYYECKQCPQQMTSFSMLCAECYFYPKTWYLKPVCKLDLITIKETQDQAFHQVARIPVYYDLYLIGYDRELNLHLEFEDFCVYNPITNEACFTFSNIHLGSETQMKCKSNYYIDIWNYQCIKYEKICSSYDSEGYCVNCYPGKYFENGSCLDCPIECTTCSDATICETCLKFFGLLDNKCQMCNQYCEICQNYYDDHLGQNYLKCIKCIDESKYILSLDGKQCIFNQIINCVYAFQALKDDLTINTIDINYQPQFDYSQIVTLCAKCDVSFVYIFETNECVKDESMQDCDVGIGYLNENDNSLKSTICLSSSQQKNEVIQFSELCSTYNNNCQICLQTNVIEIYTCLLCLEGYYVAIPSGICTECPKELSCKTCYSQHSILKDRWKISIRAFYRKYIEANGYHQYTVFGQSQNANDSEVICSTCINGFRLHDNKCIQYCSETCVECVFQNNKYLCNKCQYEQRGRKLTLINNECIECPENCALCRLRTYQEIQQINPLFNNIKYQKYTYQCLKSYDDQQYYYDEDFGLFIECKQNQQNYGCYKQLIISLNLYGNYRKYEQDLSSLQDDYSKNKFIKENIILTNLVSYQNSFQEFENDEFYQMANSKLIRSIIIKITNKQKINDYMYRGGYLKQIFSNNIFTLKNVEIELNLQYETNIFTQMNVEFINFSKITFSGIVFQVTTQTKFIFTSYFQQSIILNQISFLLAPRTNNRNVNFQFTFQNISSLVVNNLFIKNVSLIDPEAFMKIEETTYPKSLILNNITILECNIKTIFLYLGLGNLDIVDINTIYLNSNFTNSRFIQISQMTENGSIKLSNLVLESSKIFDSKYFFNFERAEQITIINFQLLRTQLINSSFILLNRNSFLENVKFLKNTFLFQSFGIINYNNQLDLSINQQFENILFQDNSYNTVMQFIKLNKYLSLKQKITFNQLSLINNEYTSNLIIENRKQVDFSLISVQYDYIQLTNLVINRGFGLNDIWLYDSLQILIENGTIYQEKYKFLGLHKLLQCQLKQVNAQYYSTTFKIGSSKIIEMKNLTFIKVLSYNFPIIAIDSADSSKLNQSEAIKLQDLSFISNLVLYTETLFVTSLIQIYSQQQGLIQIKNIEFLNNVFHQYIKYNNKNTAGLLFIICAICKIQLINSQFQNNIVLNSSSSIVYIETQELLISNNVFYNNNIFVYEIIQPHLLWGFKTSVSQEIIKSIFDIQSISGVGQLYAEKIEIQNNTFINSSGQSGGTFSIYSSGDTEISIQDNIFEGISTYFQKDSEYGGAIYVDGSQSSSINIEIKNIIAKRIFCRGLGGFLYFKSRSSLTILTFLNLNFENTYAQQGSLIYASFTNLESNIQNFQLQKLILVNTQMGFLEFLDKFKVFSSQSEIYNLINNRALIYVEFGSLIQISDVLISSLFFEAFSILYETKFVYLSKMKILNSQISNNLISIKSFTTTNYQLNLQDILFKSIYVGLNETNLTNQSCLNQNPSFMDMIYYCFDEIINAPLNLDDYQQIEKVVKAFCVYQEIIQYIDDLNSGLILFNNFTSQDIIQMSSLSFVDIQCSQCQNGLIFLQFYNSNSQIQQQLITSLLVQNSTCGKQGCVNVEKISNKNNRLLNEFQLYRLNYELIIRNYICQNNTGSQGTCLKINEIQTLLENILFQYNEATQQGGSIYVKGNQYLIIQKSIIQFNKAYIGGGLYIEEQVAINYQKGQTKVLNNMAGVYGNDIASIPQQLSLKIKNEPQILQTITKISNSTLKIQEIEVKPYIGINGKMLKYIYLPTGQKISTYNIFDWKNKIYYKSNLIFRVFALDGNMNTIKNLNDSYCQIQSRILNISKNKEENQEFTNNYTNILKIPYNLSTQNYNLDDMIVYFDNQAPQDIVLQIQFICNSIRIPIYNLENPLEIVDYHSNYKLRVNIKTYDCQFGEVKNITNFSCEKCDSALGLFSLKLNSLKCDIKNELTTLNIKDNQLVLRQGYWKPYFDTIDIAYCLNLQENCLGGINEGDNSCYNGHIGALCEQCDLYDIRGNGQYSIVKKFQCGPCVEKGRNILIILGIVILTLIFLLISVQGNIKTIEQYTKYMPFKILKNSIFMNKNQSGMLIKMLTNYFQIIVSITTFQLKLSEGLNNTLNIAGNPLQTSSYSLDCFLVDLKDLQIEYARMIWQTVIPILYITLFLALYSLINILKKEKLNSSVATTTLLYIYIYFQPNLVNGFIELISFRNISGFKWIQANVSQRYDTKSHQMWMFQFCFPLIIFISLVIPFYFFFGLYYNKNNLEKKSIRLHWGYLYNEYKVQAYFWELIKIIQKELIILSLVYYEEAIVLKGVLLLFITYVYQELNAYYQPYKLNNLNKLDYYSANISMITIGLAIGSYISQQSKILELQIPFYILMSILNFLFLFRIISQIIIEYSKEFEGQLEKIKNKIRNKFPKTSQYGCFGRLLKNRVEQRKKAIMAFQKLKKLGIPLAKKIIQMRKSSYEINSQLKMSSTFDHFYQLKLEGLDLEKSSQNRILSAKITN</sequence>
<feature type="transmembrane region" description="Helical" evidence="1">
    <location>
        <begin position="2877"/>
        <end position="2896"/>
    </location>
</feature>
<keyword evidence="1" id="KW-1133">Transmembrane helix</keyword>
<feature type="transmembrane region" description="Helical" evidence="1">
    <location>
        <begin position="2572"/>
        <end position="2594"/>
    </location>
</feature>
<feature type="chain" id="PRO_5035717442" evidence="2">
    <location>
        <begin position="31"/>
        <end position="3039"/>
    </location>
</feature>
<dbReference type="EMBL" id="CAJJDN010000105">
    <property type="protein sequence ID" value="CAD8114407.1"/>
    <property type="molecule type" value="Genomic_DNA"/>
</dbReference>
<feature type="transmembrane region" description="Helical" evidence="1">
    <location>
        <begin position="2711"/>
        <end position="2728"/>
    </location>
</feature>
<feature type="transmembrane region" description="Helical" evidence="1">
    <location>
        <begin position="2767"/>
        <end position="2793"/>
    </location>
</feature>
<evidence type="ECO:0000313" key="3">
    <source>
        <dbReference type="EMBL" id="CAD8114407.1"/>
    </source>
</evidence>
<proteinExistence type="predicted"/>
<feature type="transmembrane region" description="Helical" evidence="1">
    <location>
        <begin position="2831"/>
        <end position="2857"/>
    </location>
</feature>
<gene>
    <name evidence="3" type="ORF">PSON_ATCC_30995.1.T1050187</name>
</gene>
<keyword evidence="1" id="KW-0812">Transmembrane</keyword>
<feature type="signal peptide" evidence="2">
    <location>
        <begin position="1"/>
        <end position="30"/>
    </location>
</feature>
<feature type="transmembrane region" description="Helical" evidence="1">
    <location>
        <begin position="2622"/>
        <end position="2642"/>
    </location>
</feature>
<reference evidence="3" key="1">
    <citation type="submission" date="2021-01" db="EMBL/GenBank/DDBJ databases">
        <authorList>
            <consortium name="Genoscope - CEA"/>
            <person name="William W."/>
        </authorList>
    </citation>
    <scope>NUCLEOTIDE SEQUENCE</scope>
</reference>
<name>A0A8S1QI88_9CILI</name>
<dbReference type="CDD" id="cd00064">
    <property type="entry name" value="FU"/>
    <property type="match status" value="1"/>
</dbReference>